<feature type="region of interest" description="Disordered" evidence="1">
    <location>
        <begin position="275"/>
        <end position="356"/>
    </location>
</feature>
<feature type="compositionally biased region" description="Low complexity" evidence="1">
    <location>
        <begin position="574"/>
        <end position="584"/>
    </location>
</feature>
<evidence type="ECO:0000313" key="3">
    <source>
        <dbReference type="Proteomes" id="UP001383192"/>
    </source>
</evidence>
<feature type="compositionally biased region" description="Polar residues" evidence="1">
    <location>
        <begin position="109"/>
        <end position="118"/>
    </location>
</feature>
<proteinExistence type="predicted"/>
<feature type="region of interest" description="Disordered" evidence="1">
    <location>
        <begin position="190"/>
        <end position="219"/>
    </location>
</feature>
<dbReference type="AlphaFoldDB" id="A0AAW0C1W5"/>
<gene>
    <name evidence="2" type="ORF">VNI00_013136</name>
</gene>
<feature type="region of interest" description="Disordered" evidence="1">
    <location>
        <begin position="165"/>
        <end position="184"/>
    </location>
</feature>
<evidence type="ECO:0000256" key="1">
    <source>
        <dbReference type="SAM" id="MobiDB-lite"/>
    </source>
</evidence>
<feature type="compositionally biased region" description="Basic and acidic residues" evidence="1">
    <location>
        <begin position="195"/>
        <end position="212"/>
    </location>
</feature>
<feature type="region of interest" description="Disordered" evidence="1">
    <location>
        <begin position="26"/>
        <end position="48"/>
    </location>
</feature>
<feature type="compositionally biased region" description="Polar residues" evidence="1">
    <location>
        <begin position="322"/>
        <end position="333"/>
    </location>
</feature>
<organism evidence="2 3">
    <name type="scientific">Paramarasmius palmivorus</name>
    <dbReference type="NCBI Taxonomy" id="297713"/>
    <lineage>
        <taxon>Eukaryota</taxon>
        <taxon>Fungi</taxon>
        <taxon>Dikarya</taxon>
        <taxon>Basidiomycota</taxon>
        <taxon>Agaricomycotina</taxon>
        <taxon>Agaricomycetes</taxon>
        <taxon>Agaricomycetidae</taxon>
        <taxon>Agaricales</taxon>
        <taxon>Marasmiineae</taxon>
        <taxon>Marasmiaceae</taxon>
        <taxon>Paramarasmius</taxon>
    </lineage>
</organism>
<evidence type="ECO:0000313" key="2">
    <source>
        <dbReference type="EMBL" id="KAK7032388.1"/>
    </source>
</evidence>
<name>A0AAW0C1W5_9AGAR</name>
<protein>
    <submittedName>
        <fullName evidence="2">Uncharacterized protein</fullName>
    </submittedName>
</protein>
<feature type="region of interest" description="Disordered" evidence="1">
    <location>
        <begin position="565"/>
        <end position="598"/>
    </location>
</feature>
<dbReference type="Proteomes" id="UP001383192">
    <property type="component" value="Unassembled WGS sequence"/>
</dbReference>
<dbReference type="EMBL" id="JAYKXP010000065">
    <property type="protein sequence ID" value="KAK7032388.1"/>
    <property type="molecule type" value="Genomic_DNA"/>
</dbReference>
<feature type="region of interest" description="Disordered" evidence="1">
    <location>
        <begin position="68"/>
        <end position="153"/>
    </location>
</feature>
<comment type="caution">
    <text evidence="2">The sequence shown here is derived from an EMBL/GenBank/DDBJ whole genome shotgun (WGS) entry which is preliminary data.</text>
</comment>
<sequence length="698" mass="76029">MSVAKGNANTSFERSSRKVVVIADDDDSDASVVSVAPTADPRPIDDAPVEMFGSIESDDEVRVQVRRTKPGNDIKRKVSSVRANRRPPGVRDDIVPSSEVGEELDGSDTGMSVASTERNVVMDKRRRSGGDDNDSPSKIRVKDLTLSPRKMPAEGLRVAVPELCTDETPGRRTSGRVRRPSARAAEAVNAVLVSERSDDPELGDSRTKRGDDDLYDPALDRRRRGGVKKAIVPLTNLQSLRTGGSMVSPTASEFGTFSALTAGSRFFDRSGAGSKLVPSSPGVSGGDNVSVEATPRGKKLGSGKASGGQHVEEREVKLDPPFTQSNNGLTGTKRSPVVGGRLGGGAGDDSPPEVFSGAVALPDEEEDESYSEEEYTGGSSATSTVVALLDETCIHPDLQDLYRSMPWINRLRRAVFVGYPNVNTDDPFVSFTPASYGEMLKTATVRVRSKLVRSVLFMGYKDFRNPVRAPLTDYVRNWECVRIPRKDGVRNAAFVLSGVCLQSYVSQGREVGPTFVKQLHVRPLENDWNILQCNFGSFFGDDQLHAPGRRNALVFQTKREGWVPKQQDDDKYASTPYSSPSKGSSEVKAKKAVEEEEEGGDDIGIAGVNILRRGAPPYRSFDEGIPLYDGRTKVGTKGFKFEPADWERYTELPLYPYPEVELDSLVTVVFTLTGFRGMGNVHHTVHFNALFAIVLGKV</sequence>
<reference evidence="2 3" key="1">
    <citation type="submission" date="2024-01" db="EMBL/GenBank/DDBJ databases">
        <title>A draft genome for a cacao thread blight-causing isolate of Paramarasmius palmivorus.</title>
        <authorList>
            <person name="Baruah I.K."/>
            <person name="Bukari Y."/>
            <person name="Amoako-Attah I."/>
            <person name="Meinhardt L.W."/>
            <person name="Bailey B.A."/>
            <person name="Cohen S.P."/>
        </authorList>
    </citation>
    <scope>NUCLEOTIDE SEQUENCE [LARGE SCALE GENOMIC DNA]</scope>
    <source>
        <strain evidence="2 3">GH-12</strain>
    </source>
</reference>
<keyword evidence="3" id="KW-1185">Reference proteome</keyword>
<accession>A0AAW0C1W5</accession>